<dbReference type="EMBL" id="BRXU01000017">
    <property type="protein sequence ID" value="GLC56953.1"/>
    <property type="molecule type" value="Genomic_DNA"/>
</dbReference>
<feature type="compositionally biased region" description="Basic and acidic residues" evidence="1">
    <location>
        <begin position="611"/>
        <end position="623"/>
    </location>
</feature>
<feature type="region of interest" description="Disordered" evidence="1">
    <location>
        <begin position="278"/>
        <end position="318"/>
    </location>
</feature>
<feature type="compositionally biased region" description="Low complexity" evidence="1">
    <location>
        <begin position="534"/>
        <end position="545"/>
    </location>
</feature>
<feature type="compositionally biased region" description="Low complexity" evidence="1">
    <location>
        <begin position="459"/>
        <end position="473"/>
    </location>
</feature>
<keyword evidence="3" id="KW-1185">Reference proteome</keyword>
<feature type="compositionally biased region" description="Low complexity" evidence="1">
    <location>
        <begin position="283"/>
        <end position="305"/>
    </location>
</feature>
<protein>
    <submittedName>
        <fullName evidence="2">Uncharacterized protein</fullName>
    </submittedName>
</protein>
<proteinExistence type="predicted"/>
<name>A0A9W6F571_9CHLO</name>
<reference evidence="2 3" key="1">
    <citation type="journal article" date="2023" name="Commun. Biol.">
        <title>Reorganization of the ancestral sex-determining regions during the evolution of trioecy in Pleodorina starrii.</title>
        <authorList>
            <person name="Takahashi K."/>
            <person name="Suzuki S."/>
            <person name="Kawai-Toyooka H."/>
            <person name="Yamamoto K."/>
            <person name="Hamaji T."/>
            <person name="Ootsuki R."/>
            <person name="Yamaguchi H."/>
            <person name="Kawachi M."/>
            <person name="Higashiyama T."/>
            <person name="Nozaki H."/>
        </authorList>
    </citation>
    <scope>NUCLEOTIDE SEQUENCE [LARGE SCALE GENOMIC DNA]</scope>
    <source>
        <strain evidence="2 3">NIES-4479</strain>
    </source>
</reference>
<dbReference type="OrthoDB" id="558995at2759"/>
<feature type="compositionally biased region" description="Polar residues" evidence="1">
    <location>
        <begin position="660"/>
        <end position="678"/>
    </location>
</feature>
<feature type="compositionally biased region" description="Pro residues" evidence="1">
    <location>
        <begin position="419"/>
        <end position="458"/>
    </location>
</feature>
<evidence type="ECO:0000313" key="2">
    <source>
        <dbReference type="EMBL" id="GLC56953.1"/>
    </source>
</evidence>
<dbReference type="AlphaFoldDB" id="A0A9W6F571"/>
<evidence type="ECO:0000313" key="3">
    <source>
        <dbReference type="Proteomes" id="UP001165080"/>
    </source>
</evidence>
<dbReference type="Proteomes" id="UP001165080">
    <property type="component" value="Unassembled WGS sequence"/>
</dbReference>
<feature type="compositionally biased region" description="Polar residues" evidence="1">
    <location>
        <begin position="585"/>
        <end position="594"/>
    </location>
</feature>
<sequence>MAENGRARTSAPQQRSNGREAAPANRSQRPQAERKYIDSEELKGRLPAGAQLFLEQDVVTFEVNWPPGSDPADIHAQLFGPLGKALTGTLRVLVPPEEAGTALGPRISRCPQRKLPSGTTMQEISVMLRKGGLAQLATSPAVRRGRLQLGSVRLLPSDPAVEVQLPISNLHKVERSVWEIKGIPVSLEPGAVPEFLAMAYSTPRRTWDKTEFQEPAANVMADTWRFKLARGTPGLPRETQYDFGRSGVVAQSGTLEAYRLTPKDQEGPFIMPCKPPPRKELARQMQQLHQWRQQHQAPQPAAAPAQPGPSGRMPPPYAATVQRTRWGPEPEVGAGMQHMGTGTTPGMTPFIPPPPAPPASANITATTAGASTWAAVAAAAPRLPTPMGANQAAAAARAPPVTVTRSGTTTDPQQAAPPQQAPPPPRIQPPLRAPSPPRAPPPQQAPPPPRAPPPPPAPQLQAQSPAQAQLQQMPTPPPPQAQPRIRDPPPPPTLQPQLPSAPQPDPTAAAAQQGVEAQADSMAARQDADTRMEAANTSTAAVAAVPQERGPSAAAAATAPAFWFTAGRTGAGSGRKPTGGKARQQPRQGRTQPDQGPAGPEAPKRKRRRLEHLPEAERAERNRAQTQKALETRRRNTEERKAQKAAEEATAQLTAMLATGSQAQLSDGSQIPSLQLQMTAGDPPAIEPHTQQEVAQRGRQQLSAHGPASGQEDEEEEEPTPTAMEAAHPN</sequence>
<accession>A0A9W6F571</accession>
<feature type="compositionally biased region" description="Low complexity" evidence="1">
    <location>
        <begin position="648"/>
        <end position="659"/>
    </location>
</feature>
<organism evidence="2 3">
    <name type="scientific">Pleodorina starrii</name>
    <dbReference type="NCBI Taxonomy" id="330485"/>
    <lineage>
        <taxon>Eukaryota</taxon>
        <taxon>Viridiplantae</taxon>
        <taxon>Chlorophyta</taxon>
        <taxon>core chlorophytes</taxon>
        <taxon>Chlorophyceae</taxon>
        <taxon>CS clade</taxon>
        <taxon>Chlamydomonadales</taxon>
        <taxon>Volvocaceae</taxon>
        <taxon>Pleodorina</taxon>
    </lineage>
</organism>
<comment type="caution">
    <text evidence="2">The sequence shown here is derived from an EMBL/GenBank/DDBJ whole genome shotgun (WGS) entry which is preliminary data.</text>
</comment>
<feature type="compositionally biased region" description="Pro residues" evidence="1">
    <location>
        <begin position="488"/>
        <end position="505"/>
    </location>
</feature>
<feature type="region of interest" description="Disordered" evidence="1">
    <location>
        <begin position="1"/>
        <end position="35"/>
    </location>
</feature>
<feature type="compositionally biased region" description="Low complexity" evidence="1">
    <location>
        <begin position="506"/>
        <end position="519"/>
    </location>
</feature>
<feature type="compositionally biased region" description="Low complexity" evidence="1">
    <location>
        <begin position="720"/>
        <end position="730"/>
    </location>
</feature>
<feature type="compositionally biased region" description="Low complexity" evidence="1">
    <location>
        <begin position="392"/>
        <end position="405"/>
    </location>
</feature>
<feature type="compositionally biased region" description="Low complexity" evidence="1">
    <location>
        <begin position="553"/>
        <end position="566"/>
    </location>
</feature>
<gene>
    <name evidence="2" type="primary">PLESTMB000789</name>
    <name evidence="2" type="ORF">PLESTB_001167200</name>
</gene>
<feature type="compositionally biased region" description="Polar residues" evidence="1">
    <location>
        <begin position="689"/>
        <end position="703"/>
    </location>
</feature>
<feature type="region of interest" description="Disordered" evidence="1">
    <location>
        <begin position="388"/>
        <end position="730"/>
    </location>
</feature>
<evidence type="ECO:0000256" key="1">
    <source>
        <dbReference type="SAM" id="MobiDB-lite"/>
    </source>
</evidence>
<feature type="compositionally biased region" description="Basic and acidic residues" evidence="1">
    <location>
        <begin position="630"/>
        <end position="647"/>
    </location>
</feature>